<reference evidence="3 4" key="1">
    <citation type="submission" date="2011-04" db="EMBL/GenBank/DDBJ databases">
        <title>The Genome Sequence of Clostridium citroniae WAL-19142.</title>
        <authorList>
            <consortium name="The Broad Institute Genome Sequencing Platform"/>
            <person name="Earl A."/>
            <person name="Ward D."/>
            <person name="Feldgarden M."/>
            <person name="Gevers D."/>
            <person name="Warren Y.A."/>
            <person name="Tyrrell K.L."/>
            <person name="Citron D.M."/>
            <person name="Goldstein E.J."/>
            <person name="Daigneault M."/>
            <person name="Allen-Vercoe E."/>
            <person name="Young S.K."/>
            <person name="Zeng Q."/>
            <person name="Gargeya S."/>
            <person name="Fitzgerald M."/>
            <person name="Haas B."/>
            <person name="Abouelleil A."/>
            <person name="Alvarado L."/>
            <person name="Arachchi H.M."/>
            <person name="Berlin A."/>
            <person name="Brown A."/>
            <person name="Chapman S.B."/>
            <person name="Chen Z."/>
            <person name="Dunbar C."/>
            <person name="Freedman E."/>
            <person name="Gearin G."/>
            <person name="Gellesch M."/>
            <person name="Goldberg J."/>
            <person name="Griggs A."/>
            <person name="Gujja S."/>
            <person name="Heilman E.R."/>
            <person name="Heiman D."/>
            <person name="Howarth C."/>
            <person name="Larson L."/>
            <person name="Lui A."/>
            <person name="MacDonald P.J."/>
            <person name="Mehta T."/>
            <person name="Montmayeur A."/>
            <person name="Murphy C."/>
            <person name="Neiman D."/>
            <person name="Pearson M."/>
            <person name="Priest M."/>
            <person name="Roberts A."/>
            <person name="Saif S."/>
            <person name="Shea T."/>
            <person name="Shenoy N."/>
            <person name="Sisk P."/>
            <person name="Stolte C."/>
            <person name="Sykes S."/>
            <person name="White J."/>
            <person name="Yandava C."/>
            <person name="Wortman J."/>
            <person name="Nusbaum C."/>
            <person name="Birren B."/>
        </authorList>
    </citation>
    <scope>NUCLEOTIDE SEQUENCE [LARGE SCALE GENOMIC DNA]</scope>
    <source>
        <strain evidence="3 4">WAL-19142</strain>
    </source>
</reference>
<gene>
    <name evidence="3" type="ORF">HMPREF9470_03879</name>
</gene>
<dbReference type="Proteomes" id="UP000037392">
    <property type="component" value="Unassembled WGS sequence"/>
</dbReference>
<comment type="caution">
    <text evidence="3">The sequence shown here is derived from an EMBL/GenBank/DDBJ whole genome shotgun (WGS) entry which is preliminary data.</text>
</comment>
<dbReference type="InterPro" id="IPR009936">
    <property type="entry name" value="DUF1468"/>
</dbReference>
<organism evidence="3 4">
    <name type="scientific">[Clostridium] citroniae WAL-19142</name>
    <dbReference type="NCBI Taxonomy" id="742734"/>
    <lineage>
        <taxon>Bacteria</taxon>
        <taxon>Bacillati</taxon>
        <taxon>Bacillota</taxon>
        <taxon>Clostridia</taxon>
        <taxon>Lachnospirales</taxon>
        <taxon>Lachnospiraceae</taxon>
        <taxon>Enterocloster</taxon>
    </lineage>
</organism>
<feature type="transmembrane region" description="Helical" evidence="1">
    <location>
        <begin position="33"/>
        <end position="55"/>
    </location>
</feature>
<keyword evidence="1" id="KW-0472">Membrane</keyword>
<proteinExistence type="predicted"/>
<dbReference type="AlphaFoldDB" id="A0A0J9BYI3"/>
<keyword evidence="1" id="KW-0812">Transmembrane</keyword>
<protein>
    <recommendedName>
        <fullName evidence="2">DUF1468 domain-containing protein</fullName>
    </recommendedName>
</protein>
<evidence type="ECO:0000313" key="4">
    <source>
        <dbReference type="Proteomes" id="UP000037392"/>
    </source>
</evidence>
<evidence type="ECO:0000256" key="1">
    <source>
        <dbReference type="SAM" id="Phobius"/>
    </source>
</evidence>
<feature type="transmembrane region" description="Helical" evidence="1">
    <location>
        <begin position="114"/>
        <end position="134"/>
    </location>
</feature>
<dbReference type="PATRIC" id="fig|742734.4.peg.4159"/>
<sequence length="150" mass="16925">MQIYNFVMAAVMYVISGIMFWQMKGIDAPDSRILPTVVAVILIVLSTVLVVEQLIKMKKNQAENYDFKNTSRGMAVVLILLVFAICAELFGFFVCTPFFIFFTMLFLGQRNKAVLILVPVIATAVVVVVFRLIFQVPLPEGTVFNIFNLF</sequence>
<dbReference type="RefSeq" id="WP_007864311.1">
    <property type="nucleotide sequence ID" value="NZ_KQ235880.1"/>
</dbReference>
<evidence type="ECO:0000259" key="2">
    <source>
        <dbReference type="Pfam" id="PF07331"/>
    </source>
</evidence>
<feature type="transmembrane region" description="Helical" evidence="1">
    <location>
        <begin position="6"/>
        <end position="21"/>
    </location>
</feature>
<name>A0A0J9BYI3_9FIRM</name>
<dbReference type="Pfam" id="PF07331">
    <property type="entry name" value="TctB"/>
    <property type="match status" value="1"/>
</dbReference>
<keyword evidence="1" id="KW-1133">Transmembrane helix</keyword>
<feature type="domain" description="DUF1468" evidence="2">
    <location>
        <begin position="7"/>
        <end position="139"/>
    </location>
</feature>
<feature type="transmembrane region" description="Helical" evidence="1">
    <location>
        <begin position="75"/>
        <end position="102"/>
    </location>
</feature>
<accession>A0A0J9BYI3</accession>
<evidence type="ECO:0000313" key="3">
    <source>
        <dbReference type="EMBL" id="KMW17226.1"/>
    </source>
</evidence>
<dbReference type="GeneID" id="93162783"/>
<dbReference type="EMBL" id="ADLK01000028">
    <property type="protein sequence ID" value="KMW17226.1"/>
    <property type="molecule type" value="Genomic_DNA"/>
</dbReference>